<dbReference type="GO" id="GO:0016020">
    <property type="term" value="C:membrane"/>
    <property type="evidence" value="ECO:0007669"/>
    <property type="project" value="GOC"/>
</dbReference>
<evidence type="ECO:0000256" key="4">
    <source>
        <dbReference type="ARBA" id="ARBA00061089"/>
    </source>
</evidence>
<dbReference type="GO" id="GO:0009245">
    <property type="term" value="P:lipid A biosynthetic process"/>
    <property type="evidence" value="ECO:0007669"/>
    <property type="project" value="TreeGrafter"/>
</dbReference>
<feature type="compositionally biased region" description="Low complexity" evidence="5">
    <location>
        <begin position="121"/>
        <end position="138"/>
    </location>
</feature>
<name>A0A7L6B974_9ACTN</name>
<dbReference type="AlphaFoldDB" id="A0A7L6B974"/>
<accession>A0A7L6B974</accession>
<dbReference type="PANTHER" id="PTHR31302:SF31">
    <property type="entry name" value="PHOSPHODIESTERASE YAEI"/>
    <property type="match status" value="1"/>
</dbReference>
<dbReference type="EMBL" id="CP059322">
    <property type="protein sequence ID" value="QLQ38517.1"/>
    <property type="molecule type" value="Genomic_DNA"/>
</dbReference>
<evidence type="ECO:0000256" key="6">
    <source>
        <dbReference type="SAM" id="Phobius"/>
    </source>
</evidence>
<proteinExistence type="inferred from homology"/>
<keyword evidence="2" id="KW-0479">Metal-binding</keyword>
<dbReference type="GO" id="GO:0008758">
    <property type="term" value="F:UDP-2,3-diacylglucosamine hydrolase activity"/>
    <property type="evidence" value="ECO:0007669"/>
    <property type="project" value="TreeGrafter"/>
</dbReference>
<protein>
    <submittedName>
        <fullName evidence="8">Metallophosphoesterase</fullName>
    </submittedName>
</protein>
<dbReference type="PANTHER" id="PTHR31302">
    <property type="entry name" value="TRANSMEMBRANE PROTEIN WITH METALLOPHOSPHOESTERASE DOMAIN-RELATED"/>
    <property type="match status" value="1"/>
</dbReference>
<dbReference type="KEGG" id="mfeu:H1D33_06630"/>
<keyword evidence="9" id="KW-1185">Reference proteome</keyword>
<organism evidence="8 9">
    <name type="scientific">Micromonospora robiginosa</name>
    <dbReference type="NCBI Taxonomy" id="2749844"/>
    <lineage>
        <taxon>Bacteria</taxon>
        <taxon>Bacillati</taxon>
        <taxon>Actinomycetota</taxon>
        <taxon>Actinomycetes</taxon>
        <taxon>Micromonosporales</taxon>
        <taxon>Micromonosporaceae</taxon>
        <taxon>Micromonospora</taxon>
    </lineage>
</organism>
<evidence type="ECO:0000256" key="1">
    <source>
        <dbReference type="ARBA" id="ARBA00001968"/>
    </source>
</evidence>
<dbReference type="RefSeq" id="WP_181570945.1">
    <property type="nucleotide sequence ID" value="NZ_CP059322.2"/>
</dbReference>
<keyword evidence="6" id="KW-0472">Membrane</keyword>
<keyword evidence="6" id="KW-0812">Transmembrane</keyword>
<dbReference type="Pfam" id="PF00149">
    <property type="entry name" value="Metallophos"/>
    <property type="match status" value="1"/>
</dbReference>
<dbReference type="Proteomes" id="UP000510844">
    <property type="component" value="Chromosome"/>
</dbReference>
<dbReference type="InterPro" id="IPR051158">
    <property type="entry name" value="Metallophosphoesterase_sf"/>
</dbReference>
<comment type="cofactor">
    <cofactor evidence="1">
        <name>a divalent metal cation</name>
        <dbReference type="ChEBI" id="CHEBI:60240"/>
    </cofactor>
</comment>
<feature type="transmembrane region" description="Helical" evidence="6">
    <location>
        <begin position="6"/>
        <end position="23"/>
    </location>
</feature>
<evidence type="ECO:0000313" key="9">
    <source>
        <dbReference type="Proteomes" id="UP000510844"/>
    </source>
</evidence>
<feature type="domain" description="Calcineurin-like phosphoesterase" evidence="7">
    <location>
        <begin position="223"/>
        <end position="391"/>
    </location>
</feature>
<reference evidence="9" key="1">
    <citation type="submission" date="2020-07" db="EMBL/GenBank/DDBJ databases">
        <title>A new Micromonospora strain with potent antibiotic activity isolated from the microbiome of a mid-Atlantic deep-sea sponge.</title>
        <authorList>
            <person name="Back C.R."/>
            <person name="Stennett H.L."/>
            <person name="Williams S.E."/>
            <person name="Wang L."/>
            <person name="Ojeda Gomez J."/>
            <person name="Abdulle O.M."/>
            <person name="Duffy T."/>
            <person name="Hendry K.R."/>
            <person name="Powell D."/>
            <person name="Stach J.E."/>
            <person name="Essex-Lopresti A.E."/>
            <person name="Willis C.L."/>
            <person name="Curnow P."/>
            <person name="Race P.R."/>
        </authorList>
    </citation>
    <scope>NUCLEOTIDE SEQUENCE [LARGE SCALE GENOMIC DNA]</scope>
    <source>
        <strain evidence="9">28ISP2-46</strain>
    </source>
</reference>
<comment type="similarity">
    <text evidence="4">Belongs to the metallophosphoesterase superfamily.</text>
</comment>
<evidence type="ECO:0000256" key="3">
    <source>
        <dbReference type="ARBA" id="ARBA00022801"/>
    </source>
</evidence>
<dbReference type="InterPro" id="IPR029052">
    <property type="entry name" value="Metallo-depent_PP-like"/>
</dbReference>
<evidence type="ECO:0000256" key="2">
    <source>
        <dbReference type="ARBA" id="ARBA00022723"/>
    </source>
</evidence>
<evidence type="ECO:0000256" key="5">
    <source>
        <dbReference type="SAM" id="MobiDB-lite"/>
    </source>
</evidence>
<dbReference type="CDD" id="cd07385">
    <property type="entry name" value="MPP_YkuE_C"/>
    <property type="match status" value="1"/>
</dbReference>
<dbReference type="SUPFAM" id="SSF56300">
    <property type="entry name" value="Metallo-dependent phosphatases"/>
    <property type="match status" value="1"/>
</dbReference>
<gene>
    <name evidence="8" type="ORF">H1D33_06630</name>
</gene>
<evidence type="ECO:0000313" key="8">
    <source>
        <dbReference type="EMBL" id="QLQ38517.1"/>
    </source>
</evidence>
<dbReference type="InterPro" id="IPR004843">
    <property type="entry name" value="Calcineurin-like_PHP"/>
</dbReference>
<keyword evidence="6" id="KW-1133">Transmembrane helix</keyword>
<dbReference type="FunFam" id="3.60.21.10:FF:000028">
    <property type="entry name" value="Putative metallophosphoesterase"/>
    <property type="match status" value="1"/>
</dbReference>
<reference evidence="8 9" key="2">
    <citation type="journal article" date="2021" name="Mar. Drugs">
        <title>A New Micromonospora Strain with Antibiotic Activity Isolated from the Microbiome of a Mid-Atlantic Deep-Sea Sponge.</title>
        <authorList>
            <person name="Back C.R."/>
            <person name="Stennett H.L."/>
            <person name="Williams S.E."/>
            <person name="Wang L."/>
            <person name="Ojeda Gomez J."/>
            <person name="Abdulle O.M."/>
            <person name="Duffy T."/>
            <person name="Neal C."/>
            <person name="Mantell J."/>
            <person name="Jepson M.A."/>
            <person name="Hendry K.R."/>
            <person name="Powell D."/>
            <person name="Stach J.E.M."/>
            <person name="Essex-Lopresti A.E."/>
            <person name="Willis C.L."/>
            <person name="Curnow P."/>
            <person name="Race P.R."/>
        </authorList>
    </citation>
    <scope>NUCLEOTIDE SEQUENCE [LARGE SCALE GENOMIC DNA]</scope>
    <source>
        <strain evidence="8 9">28ISP2-46</strain>
    </source>
</reference>
<dbReference type="Gene3D" id="3.60.21.10">
    <property type="match status" value="1"/>
</dbReference>
<feature type="region of interest" description="Disordered" evidence="5">
    <location>
        <begin position="102"/>
        <end position="172"/>
    </location>
</feature>
<feature type="transmembrane region" description="Helical" evidence="6">
    <location>
        <begin position="39"/>
        <end position="58"/>
    </location>
</feature>
<feature type="transmembrane region" description="Helical" evidence="6">
    <location>
        <begin position="70"/>
        <end position="93"/>
    </location>
</feature>
<keyword evidence="3" id="KW-0378">Hydrolase</keyword>
<dbReference type="GO" id="GO:0046872">
    <property type="term" value="F:metal ion binding"/>
    <property type="evidence" value="ECO:0007669"/>
    <property type="project" value="UniProtKB-KW"/>
</dbReference>
<feature type="transmembrane region" description="Helical" evidence="6">
    <location>
        <begin position="176"/>
        <end position="197"/>
    </location>
</feature>
<evidence type="ECO:0000259" key="7">
    <source>
        <dbReference type="Pfam" id="PF00149"/>
    </source>
</evidence>
<sequence>MLAMATFVGFVVLVIGLIHFYLWKRMVRDTTRPGRRRRAGAVVAVLLALLVPATMAGTQNGFYWLAWPGYLWLALMFYLLVLLLVLEVPLAVARLVLRRRARSATTTGPEPEPALVGAGTSAGTASPPTDATDPPSTGDADDTRPVGDAADAPAVRHTATTPPAGPTDHDPSRRLLLARGAAIFAGLTAAGVTGYGVRTAMGPPRLDRVRIPLAKLPRSMDGLRIATVSDIHLGPLRGRAHTERIVAMINRLDADLVAVVGDLVDGSVAELGAAAEPLRDLRSRYGSFFVTGNHEYYSGVEEWVREVDRLGLRVLQNERQEIRARGGVLDLAGVNDVTAAGTGLAGPADYAAALADRDPSRPVVLLAHQPVAAHEAAKFGVDLQLSGHTHGGQMVPFNLAVKLQQPVVSGLGEVDGTKVYVTNGAGFWGPPVRVGAPPQVTLVELRAP</sequence>